<dbReference type="Proteomes" id="UP000494245">
    <property type="component" value="Unassembled WGS sequence"/>
</dbReference>
<reference evidence="6 7" key="2">
    <citation type="submission" date="2020-05" db="EMBL/GenBank/DDBJ databases">
        <title>Draft genome sequence of Desulfovibrio sp. strainFSS-1.</title>
        <authorList>
            <person name="Shimoshige H."/>
            <person name="Kobayashi H."/>
            <person name="Maekawa T."/>
        </authorList>
    </citation>
    <scope>NUCLEOTIDE SEQUENCE [LARGE SCALE GENOMIC DNA]</scope>
    <source>
        <strain evidence="6 7">SIID29052-01</strain>
    </source>
</reference>
<dbReference type="NCBIfam" id="TIGR00254">
    <property type="entry name" value="GGDEF"/>
    <property type="match status" value="1"/>
</dbReference>
<evidence type="ECO:0000259" key="4">
    <source>
        <dbReference type="PROSITE" id="PS50110"/>
    </source>
</evidence>
<dbReference type="Pfam" id="PF00990">
    <property type="entry name" value="GGDEF"/>
    <property type="match status" value="1"/>
</dbReference>
<reference evidence="6 7" key="1">
    <citation type="submission" date="2020-04" db="EMBL/GenBank/DDBJ databases">
        <authorList>
            <consortium name="Desulfovibrio sp. FSS-1 genome sequencing consortium"/>
            <person name="Shimoshige H."/>
            <person name="Kobayashi H."/>
            <person name="Maekawa T."/>
        </authorList>
    </citation>
    <scope>NUCLEOTIDE SEQUENCE [LARGE SCALE GENOMIC DNA]</scope>
    <source>
        <strain evidence="6 7">SIID29052-01</strain>
    </source>
</reference>
<evidence type="ECO:0000259" key="5">
    <source>
        <dbReference type="PROSITE" id="PS50887"/>
    </source>
</evidence>
<dbReference type="RefSeq" id="WP_173083716.1">
    <property type="nucleotide sequence ID" value="NZ_BLTE01000007.1"/>
</dbReference>
<dbReference type="InterPro" id="IPR011006">
    <property type="entry name" value="CheY-like_superfamily"/>
</dbReference>
<dbReference type="PANTHER" id="PTHR45138:SF9">
    <property type="entry name" value="DIGUANYLATE CYCLASE DGCM-RELATED"/>
    <property type="match status" value="1"/>
</dbReference>
<dbReference type="CDD" id="cd19921">
    <property type="entry name" value="REC_1_GGDEF"/>
    <property type="match status" value="1"/>
</dbReference>
<dbReference type="Pfam" id="PF00072">
    <property type="entry name" value="Response_reg"/>
    <property type="match status" value="1"/>
</dbReference>
<dbReference type="Gene3D" id="3.40.50.2300">
    <property type="match status" value="2"/>
</dbReference>
<dbReference type="AlphaFoldDB" id="A0A6V8LUQ7"/>
<protein>
    <recommendedName>
        <fullName evidence="1">diguanylate cyclase</fullName>
        <ecNumber evidence="1">2.7.7.65</ecNumber>
    </recommendedName>
</protein>
<comment type="caution">
    <text evidence="6">The sequence shown here is derived from an EMBL/GenBank/DDBJ whole genome shotgun (WGS) entry which is preliminary data.</text>
</comment>
<sequence>MASILVVDDSKTFGSLLRRLVEKETGIGCVWAKSLAECKAALEEASGPFVAALLDLNLPDAPEGEVVDLVLAHAIPSIVFTGELSEELRGKVWSRRIVDYVRKEGAHNLRYVARLLKRLVRNKGLKALVVDDSALARAAARRLLDAHGYLVFEAGGGAQALKLLEKEPDIRLAVIDYFMPDMNGAELTTALRERLGFEDAAIIGVSAEGDMSTSVSFLKSGANDFIHKPFQAEEFYCRVAQNVDMLNMFEDIREMANRDFLTGLANRKHLFETGKKLFASQRRGHLRLSAAMMDLDHFKRVNDTFGHDAGDAVLRHFASVLKERFRETDILARFGGEEFCVLSVNMDPAKAFDIFDAFRREVAAKPVLHGGREIPCSVSVGVAVGPGAGFEELLKASDELLYRSKAEGRNRVTVG</sequence>
<dbReference type="SMART" id="SM00448">
    <property type="entry name" value="REC"/>
    <property type="match status" value="2"/>
</dbReference>
<feature type="domain" description="Response regulatory" evidence="4">
    <location>
        <begin position="126"/>
        <end position="243"/>
    </location>
</feature>
<dbReference type="InterPro" id="IPR000160">
    <property type="entry name" value="GGDEF_dom"/>
</dbReference>
<dbReference type="GO" id="GO:0052621">
    <property type="term" value="F:diguanylate cyclase activity"/>
    <property type="evidence" value="ECO:0007669"/>
    <property type="project" value="UniProtKB-EC"/>
</dbReference>
<dbReference type="SUPFAM" id="SSF52172">
    <property type="entry name" value="CheY-like"/>
    <property type="match status" value="2"/>
</dbReference>
<dbReference type="GO" id="GO:1902201">
    <property type="term" value="P:negative regulation of bacterial-type flagellum-dependent cell motility"/>
    <property type="evidence" value="ECO:0007669"/>
    <property type="project" value="TreeGrafter"/>
</dbReference>
<evidence type="ECO:0000256" key="3">
    <source>
        <dbReference type="PROSITE-ProRule" id="PRU00169"/>
    </source>
</evidence>
<feature type="modified residue" description="4-aspartylphosphate" evidence="3">
    <location>
        <position position="55"/>
    </location>
</feature>
<evidence type="ECO:0000313" key="7">
    <source>
        <dbReference type="Proteomes" id="UP000494245"/>
    </source>
</evidence>
<dbReference type="PANTHER" id="PTHR45138">
    <property type="entry name" value="REGULATORY COMPONENTS OF SENSORY TRANSDUCTION SYSTEM"/>
    <property type="match status" value="1"/>
</dbReference>
<gene>
    <name evidence="6" type="primary">pleD_6</name>
    <name evidence="6" type="ORF">NNJEOMEG_01887</name>
</gene>
<comment type="catalytic activity">
    <reaction evidence="2">
        <text>2 GTP = 3',3'-c-di-GMP + 2 diphosphate</text>
        <dbReference type="Rhea" id="RHEA:24898"/>
        <dbReference type="ChEBI" id="CHEBI:33019"/>
        <dbReference type="ChEBI" id="CHEBI:37565"/>
        <dbReference type="ChEBI" id="CHEBI:58805"/>
        <dbReference type="EC" id="2.7.7.65"/>
    </reaction>
</comment>
<dbReference type="Gene3D" id="3.30.70.270">
    <property type="match status" value="1"/>
</dbReference>
<dbReference type="FunFam" id="3.30.70.270:FF:000001">
    <property type="entry name" value="Diguanylate cyclase domain protein"/>
    <property type="match status" value="1"/>
</dbReference>
<proteinExistence type="predicted"/>
<dbReference type="GO" id="GO:0005886">
    <property type="term" value="C:plasma membrane"/>
    <property type="evidence" value="ECO:0007669"/>
    <property type="project" value="TreeGrafter"/>
</dbReference>
<name>A0A6V8LUQ7_9BACT</name>
<evidence type="ECO:0000256" key="2">
    <source>
        <dbReference type="ARBA" id="ARBA00034247"/>
    </source>
</evidence>
<accession>A0A6V8LUQ7</accession>
<dbReference type="EC" id="2.7.7.65" evidence="1"/>
<evidence type="ECO:0000256" key="1">
    <source>
        <dbReference type="ARBA" id="ARBA00012528"/>
    </source>
</evidence>
<evidence type="ECO:0000313" key="6">
    <source>
        <dbReference type="EMBL" id="GFK94048.1"/>
    </source>
</evidence>
<keyword evidence="7" id="KW-1185">Reference proteome</keyword>
<dbReference type="InterPro" id="IPR050469">
    <property type="entry name" value="Diguanylate_Cyclase"/>
</dbReference>
<dbReference type="InterPro" id="IPR001789">
    <property type="entry name" value="Sig_transdc_resp-reg_receiver"/>
</dbReference>
<feature type="domain" description="GGDEF" evidence="5">
    <location>
        <begin position="286"/>
        <end position="415"/>
    </location>
</feature>
<feature type="domain" description="Response regulatory" evidence="4">
    <location>
        <begin position="3"/>
        <end position="118"/>
    </location>
</feature>
<dbReference type="InterPro" id="IPR029787">
    <property type="entry name" value="Nucleotide_cyclase"/>
</dbReference>
<dbReference type="EMBL" id="BLTE01000007">
    <property type="protein sequence ID" value="GFK94048.1"/>
    <property type="molecule type" value="Genomic_DNA"/>
</dbReference>
<dbReference type="PROSITE" id="PS50887">
    <property type="entry name" value="GGDEF"/>
    <property type="match status" value="1"/>
</dbReference>
<dbReference type="CDD" id="cd01949">
    <property type="entry name" value="GGDEF"/>
    <property type="match status" value="1"/>
</dbReference>
<dbReference type="SMART" id="SM00267">
    <property type="entry name" value="GGDEF"/>
    <property type="match status" value="1"/>
</dbReference>
<dbReference type="SUPFAM" id="SSF55073">
    <property type="entry name" value="Nucleotide cyclase"/>
    <property type="match status" value="1"/>
</dbReference>
<organism evidence="6 7">
    <name type="scientific">Fundidesulfovibrio magnetotacticus</name>
    <dbReference type="NCBI Taxonomy" id="2730080"/>
    <lineage>
        <taxon>Bacteria</taxon>
        <taxon>Pseudomonadati</taxon>
        <taxon>Thermodesulfobacteriota</taxon>
        <taxon>Desulfovibrionia</taxon>
        <taxon>Desulfovibrionales</taxon>
        <taxon>Desulfovibrionaceae</taxon>
        <taxon>Fundidesulfovibrio</taxon>
    </lineage>
</organism>
<dbReference type="GO" id="GO:0000160">
    <property type="term" value="P:phosphorelay signal transduction system"/>
    <property type="evidence" value="ECO:0007669"/>
    <property type="project" value="InterPro"/>
</dbReference>
<keyword evidence="3" id="KW-0597">Phosphoprotein</keyword>
<feature type="modified residue" description="4-aspartylphosphate" evidence="3">
    <location>
        <position position="176"/>
    </location>
</feature>
<dbReference type="PROSITE" id="PS50110">
    <property type="entry name" value="RESPONSE_REGULATORY"/>
    <property type="match status" value="2"/>
</dbReference>
<dbReference type="GO" id="GO:0043709">
    <property type="term" value="P:cell adhesion involved in single-species biofilm formation"/>
    <property type="evidence" value="ECO:0007669"/>
    <property type="project" value="TreeGrafter"/>
</dbReference>
<dbReference type="InterPro" id="IPR043128">
    <property type="entry name" value="Rev_trsase/Diguanyl_cyclase"/>
</dbReference>